<dbReference type="PANTHER" id="PTHR37625">
    <property type="entry name" value="OUTER MEMBRANE LIPOPROTEIN-RELATED"/>
    <property type="match status" value="1"/>
</dbReference>
<reference evidence="2 3" key="1">
    <citation type="submission" date="2024-06" db="EMBL/GenBank/DDBJ databases">
        <title>Genomic Encyclopedia of Type Strains, Phase V (KMG-V): Genome sequencing to study the core and pangenomes of soil and plant-associated prokaryotes.</title>
        <authorList>
            <person name="Whitman W."/>
        </authorList>
    </citation>
    <scope>NUCLEOTIDE SEQUENCE [LARGE SCALE GENOMIC DNA]</scope>
    <source>
        <strain evidence="2 3">NE40</strain>
    </source>
</reference>
<name>A0ABV2SAR1_9GAMM</name>
<proteinExistence type="predicted"/>
<evidence type="ECO:0000313" key="2">
    <source>
        <dbReference type="EMBL" id="MET4754841.1"/>
    </source>
</evidence>
<comment type="caution">
    <text evidence="2">The sequence shown here is derived from an EMBL/GenBank/DDBJ whole genome shotgun (WGS) entry which is preliminary data.</text>
</comment>
<dbReference type="Proteomes" id="UP001549366">
    <property type="component" value="Unassembled WGS sequence"/>
</dbReference>
<evidence type="ECO:0000313" key="3">
    <source>
        <dbReference type="Proteomes" id="UP001549366"/>
    </source>
</evidence>
<dbReference type="PANTHER" id="PTHR37625:SF4">
    <property type="entry name" value="OUTER MEMBRANE LIPOPROTEIN"/>
    <property type="match status" value="1"/>
</dbReference>
<dbReference type="PROSITE" id="PS51257">
    <property type="entry name" value="PROKAR_LIPOPROTEIN"/>
    <property type="match status" value="1"/>
</dbReference>
<dbReference type="Gene3D" id="2.60.40.4150">
    <property type="entry name" value="Type VI secretion system, lipoprotein SciN"/>
    <property type="match status" value="1"/>
</dbReference>
<dbReference type="Pfam" id="PF12790">
    <property type="entry name" value="T6SS-SciN"/>
    <property type="match status" value="1"/>
</dbReference>
<protein>
    <submittedName>
        <fullName evidence="2">Type VI secretion system protein VasD</fullName>
    </submittedName>
</protein>
<dbReference type="InterPro" id="IPR017734">
    <property type="entry name" value="T6SS_SciN"/>
</dbReference>
<dbReference type="NCBIfam" id="TIGR03352">
    <property type="entry name" value="VI_chp_3"/>
    <property type="match status" value="1"/>
</dbReference>
<accession>A0ABV2SAR1</accession>
<dbReference type="RefSeq" id="WP_354011643.1">
    <property type="nucleotide sequence ID" value="NZ_JBEWTA010000003.1"/>
</dbReference>
<dbReference type="InterPro" id="IPR038706">
    <property type="entry name" value="Type_VI_SciN-like_sf"/>
</dbReference>
<organism evidence="2 3">
    <name type="scientific">Endozoicomonas lisbonensis</name>
    <dbReference type="NCBI Taxonomy" id="3120522"/>
    <lineage>
        <taxon>Bacteria</taxon>
        <taxon>Pseudomonadati</taxon>
        <taxon>Pseudomonadota</taxon>
        <taxon>Gammaproteobacteria</taxon>
        <taxon>Oceanospirillales</taxon>
        <taxon>Endozoicomonadaceae</taxon>
        <taxon>Endozoicomonas</taxon>
    </lineage>
</organism>
<dbReference type="EMBL" id="JBEWTB010000001">
    <property type="protein sequence ID" value="MET4754841.1"/>
    <property type="molecule type" value="Genomic_DNA"/>
</dbReference>
<evidence type="ECO:0000256" key="1">
    <source>
        <dbReference type="SAM" id="SignalP"/>
    </source>
</evidence>
<feature type="signal peptide" evidence="1">
    <location>
        <begin position="1"/>
        <end position="21"/>
    </location>
</feature>
<keyword evidence="1" id="KW-0732">Signal</keyword>
<sequence length="165" mass="18626">MVYWQRLSTLFLSMLMAVLLAGCGTTEKVVDSGRELLNLDTRVALALEADESLNLDADERPSPLVIRIFKLADDRQFQREDFLTLYEDAGERLGRDLLGEVKLREIAPGEKRLETLELSAEVRFLGVMAEYSRYTETNNLLVLPVKAHSGSEYKISASQYGLKQP</sequence>
<gene>
    <name evidence="2" type="ORF">V5J35_000033</name>
</gene>
<keyword evidence="3" id="KW-1185">Reference proteome</keyword>
<feature type="chain" id="PRO_5045375129" evidence="1">
    <location>
        <begin position="22"/>
        <end position="165"/>
    </location>
</feature>